<dbReference type="OrthoDB" id="256303at2759"/>
<dbReference type="EMBL" id="JH993811">
    <property type="protein sequence ID" value="ELQ76842.1"/>
    <property type="molecule type" value="Genomic_DNA"/>
</dbReference>
<sequence length="312" mass="34508">MLYNLSSVSKAAVVPNDTVSDIALHDTYDIFAATSWDCSIYYYDANDSLGHKSTTKLDAPLLSGSFFDGNKMVAGAVNGTLYVVDVATNQVSEIKGHDLGIKKVKVYNNIVITGSWDKKLKFWDLRSNAPLFTHELANKVYAMDIKNGNLALALSNNTVVMHSIGDFQRQRILRTKLKWQLRSVCCSNDQVLVGGVEGAIEVLNMSDVSDHFYKGHRNANVLYAINCIDVHPLNSSLIASGGNDNNVLIYNKQQRIKVHTERTNAPVTAGRFNRNGQFYIYSTGEDWSKGYPATQFPTSVCVLDVKKAKIAV</sequence>
<dbReference type="SUPFAM" id="SSF50978">
    <property type="entry name" value="WD40 repeat-like"/>
    <property type="match status" value="1"/>
</dbReference>
<dbReference type="SMART" id="SM00320">
    <property type="entry name" value="WD40"/>
    <property type="match status" value="4"/>
</dbReference>
<dbReference type="STRING" id="72359.L7K0J5"/>
<dbReference type="AlphaFoldDB" id="L7K0J5"/>
<accession>L7K0J5</accession>
<dbReference type="Proteomes" id="UP000011185">
    <property type="component" value="Unassembled WGS sequence"/>
</dbReference>
<name>L7K0J5_TRAHO</name>
<organism evidence="4 5">
    <name type="scientific">Trachipleistophora hominis</name>
    <name type="common">Microsporidian parasite</name>
    <dbReference type="NCBI Taxonomy" id="72359"/>
    <lineage>
        <taxon>Eukaryota</taxon>
        <taxon>Fungi</taxon>
        <taxon>Fungi incertae sedis</taxon>
        <taxon>Microsporidia</taxon>
        <taxon>Pleistophoridae</taxon>
        <taxon>Trachipleistophora</taxon>
    </lineage>
</organism>
<evidence type="ECO:0000313" key="4">
    <source>
        <dbReference type="EMBL" id="ELQ76842.1"/>
    </source>
</evidence>
<dbReference type="InterPro" id="IPR001680">
    <property type="entry name" value="WD40_rpt"/>
</dbReference>
<evidence type="ECO:0000256" key="3">
    <source>
        <dbReference type="PROSITE-ProRule" id="PRU00221"/>
    </source>
</evidence>
<dbReference type="Pfam" id="PF00400">
    <property type="entry name" value="WD40"/>
    <property type="match status" value="3"/>
</dbReference>
<dbReference type="OMA" id="EAMDQSI"/>
<dbReference type="PANTHER" id="PTHR10971">
    <property type="entry name" value="MRNA EXPORT FACTOR AND BUB3"/>
    <property type="match status" value="1"/>
</dbReference>
<evidence type="ECO:0000256" key="1">
    <source>
        <dbReference type="ARBA" id="ARBA00022574"/>
    </source>
</evidence>
<keyword evidence="5" id="KW-1185">Reference proteome</keyword>
<dbReference type="FunCoup" id="L7K0J5">
    <property type="interactions" value="295"/>
</dbReference>
<reference evidence="4 5" key="1">
    <citation type="journal article" date="2012" name="PLoS Pathog.">
        <title>The genome of the obligate intracellular parasite Trachipleistophora hominis: new insights into microsporidian genome dynamics and reductive evolution.</title>
        <authorList>
            <person name="Heinz E."/>
            <person name="Williams T.A."/>
            <person name="Nakjang S."/>
            <person name="Noel C.J."/>
            <person name="Swan D.C."/>
            <person name="Goldberg A.V."/>
            <person name="Harris S.R."/>
            <person name="Weinmaier T."/>
            <person name="Markert S."/>
            <person name="Becher D."/>
            <person name="Bernhardt J."/>
            <person name="Dagan T."/>
            <person name="Hacker C."/>
            <person name="Lucocq J.M."/>
            <person name="Schweder T."/>
            <person name="Rattei T."/>
            <person name="Hall N."/>
            <person name="Hirt R.P."/>
            <person name="Embley T.M."/>
        </authorList>
    </citation>
    <scope>NUCLEOTIDE SEQUENCE [LARGE SCALE GENOMIC DNA]</scope>
</reference>
<dbReference type="Gene3D" id="2.130.10.10">
    <property type="entry name" value="YVTN repeat-like/Quinoprotein amine dehydrogenase"/>
    <property type="match status" value="1"/>
</dbReference>
<dbReference type="InterPro" id="IPR019775">
    <property type="entry name" value="WD40_repeat_CS"/>
</dbReference>
<feature type="repeat" description="WD" evidence="3">
    <location>
        <begin position="94"/>
        <end position="133"/>
    </location>
</feature>
<evidence type="ECO:0000313" key="5">
    <source>
        <dbReference type="Proteomes" id="UP000011185"/>
    </source>
</evidence>
<evidence type="ECO:0000256" key="2">
    <source>
        <dbReference type="ARBA" id="ARBA00022737"/>
    </source>
</evidence>
<keyword evidence="1 3" id="KW-0853">WD repeat</keyword>
<dbReference type="PROSITE" id="PS00678">
    <property type="entry name" value="WD_REPEATS_1"/>
    <property type="match status" value="1"/>
</dbReference>
<dbReference type="InterPro" id="IPR036322">
    <property type="entry name" value="WD40_repeat_dom_sf"/>
</dbReference>
<dbReference type="VEuPathDB" id="MicrosporidiaDB:THOM_0165"/>
<dbReference type="InterPro" id="IPR015943">
    <property type="entry name" value="WD40/YVTN_repeat-like_dom_sf"/>
</dbReference>
<keyword evidence="2" id="KW-0677">Repeat</keyword>
<proteinExistence type="predicted"/>
<dbReference type="HOGENOM" id="CLU_038526_1_0_1"/>
<dbReference type="PROSITE" id="PS50082">
    <property type="entry name" value="WD_REPEATS_2"/>
    <property type="match status" value="1"/>
</dbReference>
<protein>
    <submittedName>
        <fullName evidence="4">mRNA export protein (Contains WD40 repeats)</fullName>
    </submittedName>
</protein>
<gene>
    <name evidence="4" type="ORF">THOM_0165</name>
</gene>
<dbReference type="InParanoid" id="L7K0J5"/>